<feature type="transmembrane region" description="Helical" evidence="9">
    <location>
        <begin position="163"/>
        <end position="186"/>
    </location>
</feature>
<comment type="subcellular location">
    <subcellularLocation>
        <location evidence="1">Cell membrane</location>
        <topology evidence="1">Multi-pass membrane protein</topology>
    </subcellularLocation>
</comment>
<evidence type="ECO:0000256" key="9">
    <source>
        <dbReference type="SAM" id="Phobius"/>
    </source>
</evidence>
<dbReference type="Pfam" id="PF02378">
    <property type="entry name" value="PTS_EIIC"/>
    <property type="match status" value="1"/>
</dbReference>
<dbReference type="EMBL" id="QRWX01000003">
    <property type="protein sequence ID" value="RGT55182.1"/>
    <property type="molecule type" value="Genomic_DNA"/>
</dbReference>
<feature type="transmembrane region" description="Helical" evidence="9">
    <location>
        <begin position="121"/>
        <end position="142"/>
    </location>
</feature>
<evidence type="ECO:0000256" key="4">
    <source>
        <dbReference type="ARBA" id="ARBA00022597"/>
    </source>
</evidence>
<evidence type="ECO:0000256" key="2">
    <source>
        <dbReference type="ARBA" id="ARBA00022448"/>
    </source>
</evidence>
<keyword evidence="5 9" id="KW-0812">Transmembrane</keyword>
<dbReference type="GO" id="GO:0009401">
    <property type="term" value="P:phosphoenolpyruvate-dependent sugar phosphotransferase system"/>
    <property type="evidence" value="ECO:0007669"/>
    <property type="project" value="InterPro"/>
</dbReference>
<dbReference type="GO" id="GO:0008982">
    <property type="term" value="F:protein-N(PI)-phosphohistidine-sugar phosphotransferase activity"/>
    <property type="evidence" value="ECO:0007669"/>
    <property type="project" value="UniProtKB-UniRule"/>
</dbReference>
<dbReference type="InterPro" id="IPR004796">
    <property type="entry name" value="PTS_IIC_cello"/>
</dbReference>
<dbReference type="InterPro" id="IPR051088">
    <property type="entry name" value="PTS_Sugar-EIIC/EIIB"/>
</dbReference>
<dbReference type="AlphaFoldDB" id="A0A412PDA1"/>
<evidence type="ECO:0000256" key="3">
    <source>
        <dbReference type="ARBA" id="ARBA00022475"/>
    </source>
</evidence>
<evidence type="ECO:0000313" key="11">
    <source>
        <dbReference type="EMBL" id="RGT55182.1"/>
    </source>
</evidence>
<evidence type="ECO:0000256" key="7">
    <source>
        <dbReference type="ARBA" id="ARBA00023136"/>
    </source>
</evidence>
<dbReference type="PIRSF" id="PIRSF006351">
    <property type="entry name" value="PTS_EIIC-Cellobiose"/>
    <property type="match status" value="1"/>
</dbReference>
<evidence type="ECO:0000256" key="1">
    <source>
        <dbReference type="ARBA" id="ARBA00004651"/>
    </source>
</evidence>
<feature type="transmembrane region" description="Helical" evidence="9">
    <location>
        <begin position="236"/>
        <end position="258"/>
    </location>
</feature>
<name>A0A412PDA1_9FIRM</name>
<proteinExistence type="predicted"/>
<evidence type="ECO:0000313" key="12">
    <source>
        <dbReference type="Proteomes" id="UP000284731"/>
    </source>
</evidence>
<accession>A0A412PDA1</accession>
<gene>
    <name evidence="11" type="ORF">DWX20_07490</name>
</gene>
<protein>
    <recommendedName>
        <fullName evidence="8">Permease IIC component</fullName>
    </recommendedName>
</protein>
<feature type="transmembrane region" description="Helical" evidence="9">
    <location>
        <begin position="326"/>
        <end position="347"/>
    </location>
</feature>
<keyword evidence="3 8" id="KW-1003">Cell membrane</keyword>
<dbReference type="PANTHER" id="PTHR33989:SF4">
    <property type="entry name" value="PTS SYSTEM N,N'-DIACETYLCHITOBIOSE-SPECIFIC EIIC COMPONENT"/>
    <property type="match status" value="1"/>
</dbReference>
<reference evidence="11 12" key="1">
    <citation type="submission" date="2018-08" db="EMBL/GenBank/DDBJ databases">
        <title>A genome reference for cultivated species of the human gut microbiota.</title>
        <authorList>
            <person name="Zou Y."/>
            <person name="Xue W."/>
            <person name="Luo G."/>
        </authorList>
    </citation>
    <scope>NUCLEOTIDE SEQUENCE [LARGE SCALE GENOMIC DNA]</scope>
    <source>
        <strain evidence="11 12">AF18-46</strain>
    </source>
</reference>
<dbReference type="Proteomes" id="UP000284731">
    <property type="component" value="Unassembled WGS sequence"/>
</dbReference>
<dbReference type="GO" id="GO:0005886">
    <property type="term" value="C:plasma membrane"/>
    <property type="evidence" value="ECO:0007669"/>
    <property type="project" value="UniProtKB-SubCell"/>
</dbReference>
<keyword evidence="4 8" id="KW-0762">Sugar transport</keyword>
<evidence type="ECO:0000256" key="5">
    <source>
        <dbReference type="ARBA" id="ARBA00022692"/>
    </source>
</evidence>
<dbReference type="GO" id="GO:1902815">
    <property type="term" value="P:N,N'-diacetylchitobiose import"/>
    <property type="evidence" value="ECO:0007669"/>
    <property type="project" value="TreeGrafter"/>
</dbReference>
<evidence type="ECO:0000256" key="6">
    <source>
        <dbReference type="ARBA" id="ARBA00022989"/>
    </source>
</evidence>
<evidence type="ECO:0000259" key="10">
    <source>
        <dbReference type="PROSITE" id="PS51105"/>
    </source>
</evidence>
<dbReference type="InterPro" id="IPR004501">
    <property type="entry name" value="PTS_EIIC_3"/>
</dbReference>
<feature type="transmembrane region" description="Helical" evidence="9">
    <location>
        <begin position="63"/>
        <end position="81"/>
    </location>
</feature>
<evidence type="ECO:0000256" key="8">
    <source>
        <dbReference type="PIRNR" id="PIRNR006351"/>
    </source>
</evidence>
<keyword evidence="2 8" id="KW-0813">Transport</keyword>
<organism evidence="11 12">
    <name type="scientific">Solobacterium moorei</name>
    <dbReference type="NCBI Taxonomy" id="102148"/>
    <lineage>
        <taxon>Bacteria</taxon>
        <taxon>Bacillati</taxon>
        <taxon>Bacillota</taxon>
        <taxon>Erysipelotrichia</taxon>
        <taxon>Erysipelotrichales</taxon>
        <taxon>Erysipelotrichaceae</taxon>
        <taxon>Solobacterium</taxon>
    </lineage>
</organism>
<feature type="transmembrane region" description="Helical" evidence="9">
    <location>
        <begin position="264"/>
        <end position="286"/>
    </location>
</feature>
<comment type="caution">
    <text evidence="11">The sequence shown here is derived from an EMBL/GenBank/DDBJ whole genome shotgun (WGS) entry which is preliminary data.</text>
</comment>
<feature type="transmembrane region" description="Helical" evidence="9">
    <location>
        <begin position="206"/>
        <end position="229"/>
    </location>
</feature>
<keyword evidence="6 9" id="KW-1133">Transmembrane helix</keyword>
<dbReference type="InterPro" id="IPR003352">
    <property type="entry name" value="PTS_EIIC"/>
</dbReference>
<feature type="transmembrane region" description="Helical" evidence="9">
    <location>
        <begin position="90"/>
        <end position="109"/>
    </location>
</feature>
<feature type="domain" description="PTS EIIC type-3" evidence="10">
    <location>
        <begin position="4"/>
        <end position="393"/>
    </location>
</feature>
<feature type="transmembrane region" description="Helical" evidence="9">
    <location>
        <begin position="375"/>
        <end position="394"/>
    </location>
</feature>
<dbReference type="PROSITE" id="PS51105">
    <property type="entry name" value="PTS_EIIC_TYPE_3"/>
    <property type="match status" value="1"/>
</dbReference>
<sequence>MKWMIEKFAPAMTKFVAIPWVACIANTFTRLLPVILTGSLIFFYNVFRSYIPALPNLDPVKDFSFGFLSLFIAFMIPYNLLELKDCKKNMVLGGLIGAAAFCLVLNPVIDKNYFMNINYSYFGPTGTFVAMVVGEVVAVIYYNWVRFHFFENSDKVPDFIVDWLNNIAPIFLILLFGYILIGVLGVDIVDVLSTIFSPISAISNTYIGFVLLILIPTILYSLGISSWAFGAVSNPIYFANIAANIAAVEAGGKALSIATSEATFTAALITLGGMGCTLVLVIMAALKGKSKKMKAMGRICLVPSIFNINEPVVYGFPIVFNPILMVPFWLCSIVGASIEYFVMKLGWLNIPSKMIQVGQIPAPFSSIMITEDMRAIIWWVVLLIVYWLIYWPFFKAYDKECLKQEAIEETGE</sequence>
<feature type="transmembrane region" description="Helical" evidence="9">
    <location>
        <begin position="20"/>
        <end position="43"/>
    </location>
</feature>
<dbReference type="PANTHER" id="PTHR33989">
    <property type="match status" value="1"/>
</dbReference>
<comment type="function">
    <text evidence="8">The phosphoenolpyruvate-dependent sugar phosphotransferase system (PTS), a major carbohydrate active -transport system, catalyzes the phosphorylation of incoming sugar substrates concomitant with their translocation across the cell membrane.</text>
</comment>
<keyword evidence="7 8" id="KW-0472">Membrane</keyword>